<keyword evidence="4 8" id="KW-1133">Transmembrane helix</keyword>
<evidence type="ECO:0000256" key="7">
    <source>
        <dbReference type="SAM" id="MobiDB-lite"/>
    </source>
</evidence>
<feature type="transmembrane region" description="Helical" evidence="8">
    <location>
        <begin position="489"/>
        <end position="513"/>
    </location>
</feature>
<protein>
    <recommendedName>
        <fullName evidence="11">Seipin</fullName>
    </recommendedName>
</protein>
<feature type="compositionally biased region" description="Basic residues" evidence="7">
    <location>
        <begin position="67"/>
        <end position="76"/>
    </location>
</feature>
<comment type="subcellular location">
    <subcellularLocation>
        <location evidence="1">Endoplasmic reticulum membrane</location>
        <topology evidence="1">Multi-pass membrane protein</topology>
    </subcellularLocation>
</comment>
<name>A0A4S4EN14_CAMSN</name>
<keyword evidence="5" id="KW-0443">Lipid metabolism</keyword>
<feature type="transmembrane region" description="Helical" evidence="8">
    <location>
        <begin position="228"/>
        <end position="248"/>
    </location>
</feature>
<dbReference type="Pfam" id="PF06775">
    <property type="entry name" value="Seipin"/>
    <property type="match status" value="1"/>
</dbReference>
<feature type="region of interest" description="Disordered" evidence="7">
    <location>
        <begin position="27"/>
        <end position="153"/>
    </location>
</feature>
<evidence type="ECO:0000256" key="5">
    <source>
        <dbReference type="ARBA" id="ARBA00023098"/>
    </source>
</evidence>
<feature type="region of interest" description="Disordered" evidence="7">
    <location>
        <begin position="518"/>
        <end position="537"/>
    </location>
</feature>
<dbReference type="STRING" id="542762.A0A4S4EN14"/>
<gene>
    <name evidence="9" type="ORF">TEA_014743</name>
</gene>
<evidence type="ECO:0000256" key="2">
    <source>
        <dbReference type="ARBA" id="ARBA00022692"/>
    </source>
</evidence>
<dbReference type="EMBL" id="SDRB02003467">
    <property type="protein sequence ID" value="THG17634.1"/>
    <property type="molecule type" value="Genomic_DNA"/>
</dbReference>
<comment type="caution">
    <text evidence="9">The sequence shown here is derived from an EMBL/GenBank/DDBJ whole genome shotgun (WGS) entry which is preliminary data.</text>
</comment>
<feature type="transmembrane region" description="Helical" evidence="8">
    <location>
        <begin position="177"/>
        <end position="208"/>
    </location>
</feature>
<dbReference type="InterPro" id="IPR009617">
    <property type="entry name" value="Seipin"/>
</dbReference>
<evidence type="ECO:0000256" key="8">
    <source>
        <dbReference type="SAM" id="Phobius"/>
    </source>
</evidence>
<keyword evidence="3" id="KW-0256">Endoplasmic reticulum</keyword>
<evidence type="ECO:0000313" key="10">
    <source>
        <dbReference type="Proteomes" id="UP000306102"/>
    </source>
</evidence>
<organism evidence="9 10">
    <name type="scientific">Camellia sinensis var. sinensis</name>
    <name type="common">China tea</name>
    <dbReference type="NCBI Taxonomy" id="542762"/>
    <lineage>
        <taxon>Eukaryota</taxon>
        <taxon>Viridiplantae</taxon>
        <taxon>Streptophyta</taxon>
        <taxon>Embryophyta</taxon>
        <taxon>Tracheophyta</taxon>
        <taxon>Spermatophyta</taxon>
        <taxon>Magnoliopsida</taxon>
        <taxon>eudicotyledons</taxon>
        <taxon>Gunneridae</taxon>
        <taxon>Pentapetalae</taxon>
        <taxon>asterids</taxon>
        <taxon>Ericales</taxon>
        <taxon>Theaceae</taxon>
        <taxon>Camellia</taxon>
    </lineage>
</organism>
<evidence type="ECO:0000313" key="9">
    <source>
        <dbReference type="EMBL" id="THG17634.1"/>
    </source>
</evidence>
<feature type="compositionally biased region" description="Polar residues" evidence="7">
    <location>
        <begin position="523"/>
        <end position="537"/>
    </location>
</feature>
<evidence type="ECO:0008006" key="11">
    <source>
        <dbReference type="Google" id="ProtNLM"/>
    </source>
</evidence>
<dbReference type="GO" id="GO:0140042">
    <property type="term" value="P:lipid droplet formation"/>
    <property type="evidence" value="ECO:0007669"/>
    <property type="project" value="UniProtKB-ARBA"/>
</dbReference>
<evidence type="ECO:0000256" key="3">
    <source>
        <dbReference type="ARBA" id="ARBA00022824"/>
    </source>
</evidence>
<dbReference type="GO" id="GO:0005789">
    <property type="term" value="C:endoplasmic reticulum membrane"/>
    <property type="evidence" value="ECO:0007669"/>
    <property type="project" value="UniProtKB-SubCell"/>
</dbReference>
<proteinExistence type="predicted"/>
<dbReference type="PANTHER" id="PTHR21212">
    <property type="entry name" value="BERNARDINELLI-SEIP CONGENITAL LIPODYSTROPHY 2 HOMOLOG BSCL2 PROTEIN"/>
    <property type="match status" value="1"/>
</dbReference>
<accession>A0A4S4EN14</accession>
<feature type="compositionally biased region" description="Low complexity" evidence="7">
    <location>
        <begin position="86"/>
        <end position="101"/>
    </location>
</feature>
<sequence length="537" mass="60664">MEDSKSSPTNDDDDHFFDALEEFSFSNCVDTNEPDQSISNSSSSLSQLESNADATLKPKPSPELTGVRRRRSWGRHIGKETSGNDSTNSNPNFSASFNSTTPLERNYGMSRNLKENERGSEKSDSFRVQLSSERASHTANDESAENSIVTTANDDRVNESARVDLASDATDEPSSNFLFVLAGFVIKAIGFQISLLVSFFTFPIWFLYCSYMFVIDPFQAVSRGKEYLTGRLLRIWGVVCDNVTPFIYEWLKEHKSFWKLALRFGWGFLWATYVCFVLVSLLVSAFVVSGFLMSNLVEEPIQMKETLTFDYTKNSPVTFVKIMSCPGEPYGVTYREKSEVENLGGQRVIPLKHKLQVTVSLTLPESDYNRKLGIFQVRVDFLSASNKVLASSRHSCMLRFVSQPIRLLLTFLKIAPLVTGYSSESQTLNVKFGGFTEGDLPTACLRVMIEQRAEFRPGAGVPEIYDASLTLESELPLLKRIIWHWKKTVFIWIGMTVFTMELLFMLLCCRPIIMPRGRPRDSPANNSAQQNNRPAER</sequence>
<keyword evidence="10" id="KW-1185">Reference proteome</keyword>
<dbReference type="AlphaFoldDB" id="A0A4S4EN14"/>
<evidence type="ECO:0000256" key="1">
    <source>
        <dbReference type="ARBA" id="ARBA00004477"/>
    </source>
</evidence>
<keyword evidence="6 8" id="KW-0472">Membrane</keyword>
<keyword evidence="2 8" id="KW-0812">Transmembrane</keyword>
<evidence type="ECO:0000256" key="4">
    <source>
        <dbReference type="ARBA" id="ARBA00022989"/>
    </source>
</evidence>
<dbReference type="Proteomes" id="UP000306102">
    <property type="component" value="Unassembled WGS sequence"/>
</dbReference>
<dbReference type="GO" id="GO:0006629">
    <property type="term" value="P:lipid metabolic process"/>
    <property type="evidence" value="ECO:0007669"/>
    <property type="project" value="UniProtKB-KW"/>
</dbReference>
<reference evidence="9 10" key="1">
    <citation type="journal article" date="2018" name="Proc. Natl. Acad. Sci. U.S.A.">
        <title>Draft genome sequence of Camellia sinensis var. sinensis provides insights into the evolution of the tea genome and tea quality.</title>
        <authorList>
            <person name="Wei C."/>
            <person name="Yang H."/>
            <person name="Wang S."/>
            <person name="Zhao J."/>
            <person name="Liu C."/>
            <person name="Gao L."/>
            <person name="Xia E."/>
            <person name="Lu Y."/>
            <person name="Tai Y."/>
            <person name="She G."/>
            <person name="Sun J."/>
            <person name="Cao H."/>
            <person name="Tong W."/>
            <person name="Gao Q."/>
            <person name="Li Y."/>
            <person name="Deng W."/>
            <person name="Jiang X."/>
            <person name="Wang W."/>
            <person name="Chen Q."/>
            <person name="Zhang S."/>
            <person name="Li H."/>
            <person name="Wu J."/>
            <person name="Wang P."/>
            <person name="Li P."/>
            <person name="Shi C."/>
            <person name="Zheng F."/>
            <person name="Jian J."/>
            <person name="Huang B."/>
            <person name="Shan D."/>
            <person name="Shi M."/>
            <person name="Fang C."/>
            <person name="Yue Y."/>
            <person name="Li F."/>
            <person name="Li D."/>
            <person name="Wei S."/>
            <person name="Han B."/>
            <person name="Jiang C."/>
            <person name="Yin Y."/>
            <person name="Xia T."/>
            <person name="Zhang Z."/>
            <person name="Bennetzen J.L."/>
            <person name="Zhao S."/>
            <person name="Wan X."/>
        </authorList>
    </citation>
    <scope>NUCLEOTIDE SEQUENCE [LARGE SCALE GENOMIC DNA]</scope>
    <source>
        <strain evidence="10">cv. Shuchazao</strain>
        <tissue evidence="9">Leaf</tissue>
    </source>
</reference>
<feature type="transmembrane region" description="Helical" evidence="8">
    <location>
        <begin position="268"/>
        <end position="293"/>
    </location>
</feature>
<evidence type="ECO:0000256" key="6">
    <source>
        <dbReference type="ARBA" id="ARBA00023136"/>
    </source>
</evidence>
<dbReference type="CDD" id="cd23995">
    <property type="entry name" value="Seipin_BSCL2_like"/>
    <property type="match status" value="1"/>
</dbReference>
<feature type="compositionally biased region" description="Low complexity" evidence="7">
    <location>
        <begin position="36"/>
        <end position="51"/>
    </location>
</feature>
<dbReference type="PANTHER" id="PTHR21212:SF0">
    <property type="entry name" value="SEIPIN"/>
    <property type="match status" value="1"/>
</dbReference>
<feature type="compositionally biased region" description="Basic and acidic residues" evidence="7">
    <location>
        <begin position="112"/>
        <end position="125"/>
    </location>
</feature>